<dbReference type="AlphaFoldDB" id="A0A914PLT3"/>
<dbReference type="Gene3D" id="1.25.40.10">
    <property type="entry name" value="Tetratricopeptide repeat domain"/>
    <property type="match status" value="1"/>
</dbReference>
<dbReference type="Pfam" id="PF13181">
    <property type="entry name" value="TPR_8"/>
    <property type="match status" value="1"/>
</dbReference>
<dbReference type="Gene3D" id="2.170.270.10">
    <property type="entry name" value="SET domain"/>
    <property type="match status" value="1"/>
</dbReference>
<organism evidence="1 2">
    <name type="scientific">Panagrolaimus davidi</name>
    <dbReference type="NCBI Taxonomy" id="227884"/>
    <lineage>
        <taxon>Eukaryota</taxon>
        <taxon>Metazoa</taxon>
        <taxon>Ecdysozoa</taxon>
        <taxon>Nematoda</taxon>
        <taxon>Chromadorea</taxon>
        <taxon>Rhabditida</taxon>
        <taxon>Tylenchina</taxon>
        <taxon>Panagrolaimomorpha</taxon>
        <taxon>Panagrolaimoidea</taxon>
        <taxon>Panagrolaimidae</taxon>
        <taxon>Panagrolaimus</taxon>
    </lineage>
</organism>
<dbReference type="PANTHER" id="PTHR47643">
    <property type="entry name" value="TPR DOMAIN PROTEIN (AFU_ORTHOLOGUE AFUA_5G12710)"/>
    <property type="match status" value="1"/>
</dbReference>
<sequence>MLRSVSFCLLKYYGIILANAYRTYYGDVMVIHATQDIKKGDEIYLVYVDPLLGFSERKKKLNDWKFTCDCKLCEIDSKDPYCLKRDEMLVEFIEFEKVAFISPKNVIAKAALAEMLFALSIPYHRVGNIAKCIQYLEEVLTLMDNTPLKHAIRIQDICVNLADCYSSMGKMTKFEQMIKKAMELTFCNDLDHFKLLYPEISHL</sequence>
<dbReference type="InterPro" id="IPR011990">
    <property type="entry name" value="TPR-like_helical_dom_sf"/>
</dbReference>
<reference evidence="2" key="1">
    <citation type="submission" date="2022-11" db="UniProtKB">
        <authorList>
            <consortium name="WormBaseParasite"/>
        </authorList>
    </citation>
    <scope>IDENTIFICATION</scope>
</reference>
<dbReference type="SUPFAM" id="SSF82199">
    <property type="entry name" value="SET domain"/>
    <property type="match status" value="1"/>
</dbReference>
<dbReference type="SUPFAM" id="SSF48452">
    <property type="entry name" value="TPR-like"/>
    <property type="match status" value="1"/>
</dbReference>
<dbReference type="PANTHER" id="PTHR47643:SF2">
    <property type="entry name" value="TPR DOMAIN PROTEIN (AFU_ORTHOLOGUE AFUA_5G12710)"/>
    <property type="match status" value="1"/>
</dbReference>
<accession>A0A914PLT3</accession>
<dbReference type="Proteomes" id="UP000887578">
    <property type="component" value="Unplaced"/>
</dbReference>
<evidence type="ECO:0000313" key="1">
    <source>
        <dbReference type="Proteomes" id="UP000887578"/>
    </source>
</evidence>
<dbReference type="InterPro" id="IPR053209">
    <property type="entry name" value="Gramillin-biosynth_MTr"/>
</dbReference>
<protein>
    <submittedName>
        <fullName evidence="2">SET domain-containing protein</fullName>
    </submittedName>
</protein>
<dbReference type="WBParaSite" id="PDA_v2.g16847.t1">
    <property type="protein sequence ID" value="PDA_v2.g16847.t1"/>
    <property type="gene ID" value="PDA_v2.g16847"/>
</dbReference>
<evidence type="ECO:0000313" key="2">
    <source>
        <dbReference type="WBParaSite" id="PDA_v2.g16847.t1"/>
    </source>
</evidence>
<name>A0A914PLT3_9BILA</name>
<dbReference type="InterPro" id="IPR019734">
    <property type="entry name" value="TPR_rpt"/>
</dbReference>
<keyword evidence="1" id="KW-1185">Reference proteome</keyword>
<dbReference type="InterPro" id="IPR046341">
    <property type="entry name" value="SET_dom_sf"/>
</dbReference>
<proteinExistence type="predicted"/>